<dbReference type="SUPFAM" id="SSF55031">
    <property type="entry name" value="Bacterial exopeptidase dimerisation domain"/>
    <property type="match status" value="1"/>
</dbReference>
<feature type="domain" description="Peptidase M20 dimerisation" evidence="8">
    <location>
        <begin position="210"/>
        <end position="307"/>
    </location>
</feature>
<comment type="caution">
    <text evidence="9">The sequence shown here is derived from an EMBL/GenBank/DDBJ whole genome shotgun (WGS) entry which is preliminary data.</text>
</comment>
<comment type="similarity">
    <text evidence="1 7">Belongs to the peptidase M20B family.</text>
</comment>
<feature type="binding site" evidence="7">
    <location>
        <position position="179"/>
    </location>
    <ligand>
        <name>Zn(2+)</name>
        <dbReference type="ChEBI" id="CHEBI:29105"/>
        <label>2</label>
    </ligand>
</feature>
<proteinExistence type="inferred from homology"/>
<evidence type="ECO:0000313" key="9">
    <source>
        <dbReference type="EMBL" id="MFC4635560.1"/>
    </source>
</evidence>
<keyword evidence="4 7" id="KW-0378">Hydrolase</keyword>
<dbReference type="Pfam" id="PF07687">
    <property type="entry name" value="M20_dimer"/>
    <property type="match status" value="1"/>
</dbReference>
<reference evidence="10" key="1">
    <citation type="journal article" date="2019" name="Int. J. Syst. Evol. Microbiol.">
        <title>The Global Catalogue of Microorganisms (GCM) 10K type strain sequencing project: providing services to taxonomists for standard genome sequencing and annotation.</title>
        <authorList>
            <consortium name="The Broad Institute Genomics Platform"/>
            <consortium name="The Broad Institute Genome Sequencing Center for Infectious Disease"/>
            <person name="Wu L."/>
            <person name="Ma J."/>
        </authorList>
    </citation>
    <scope>NUCLEOTIDE SEQUENCE [LARGE SCALE GENOMIC DNA]</scope>
    <source>
        <strain evidence="10">YJ-61-S</strain>
    </source>
</reference>
<feature type="binding site" evidence="7">
    <location>
        <position position="201"/>
    </location>
    <ligand>
        <name>Zn(2+)</name>
        <dbReference type="ChEBI" id="CHEBI:29105"/>
        <label>1</label>
    </ligand>
</feature>
<dbReference type="CDD" id="cd03892">
    <property type="entry name" value="M20_peptT"/>
    <property type="match status" value="1"/>
</dbReference>
<dbReference type="PROSITE" id="PS00758">
    <property type="entry name" value="ARGE_DAPE_CPG2_1"/>
    <property type="match status" value="1"/>
</dbReference>
<keyword evidence="3 7" id="KW-0479">Metal-binding</keyword>
<accession>A0ABV9I1I2</accession>
<keyword evidence="6 7" id="KW-0482">Metalloprotease</keyword>
<keyword evidence="5 7" id="KW-0862">Zinc</keyword>
<dbReference type="HAMAP" id="MF_00550">
    <property type="entry name" value="Aminopeptidase_M20"/>
    <property type="match status" value="1"/>
</dbReference>
<dbReference type="PANTHER" id="PTHR42994:SF1">
    <property type="entry name" value="PEPTIDASE T"/>
    <property type="match status" value="1"/>
</dbReference>
<dbReference type="InterPro" id="IPR011650">
    <property type="entry name" value="Peptidase_M20_dimer"/>
</dbReference>
<dbReference type="NCBIfam" id="NF003976">
    <property type="entry name" value="PRK05469.1"/>
    <property type="match status" value="1"/>
</dbReference>
<gene>
    <name evidence="7 9" type="primary">pepT</name>
    <name evidence="9" type="ORF">ACFO3O_16740</name>
</gene>
<dbReference type="InterPro" id="IPR036264">
    <property type="entry name" value="Bact_exopeptidase_dim_dom"/>
</dbReference>
<evidence type="ECO:0000256" key="1">
    <source>
        <dbReference type="ARBA" id="ARBA00009692"/>
    </source>
</evidence>
<evidence type="ECO:0000256" key="4">
    <source>
        <dbReference type="ARBA" id="ARBA00022801"/>
    </source>
</evidence>
<dbReference type="Gene3D" id="3.30.70.360">
    <property type="match status" value="1"/>
</dbReference>
<name>A0ABV9I1I2_9FLAO</name>
<feature type="active site" description="Proton acceptor" evidence="7">
    <location>
        <position position="178"/>
    </location>
</feature>
<dbReference type="PANTHER" id="PTHR42994">
    <property type="entry name" value="PEPTIDASE T"/>
    <property type="match status" value="1"/>
</dbReference>
<evidence type="ECO:0000256" key="3">
    <source>
        <dbReference type="ARBA" id="ARBA00022723"/>
    </source>
</evidence>
<dbReference type="NCBIfam" id="TIGR01882">
    <property type="entry name" value="peptidase-T"/>
    <property type="match status" value="1"/>
</dbReference>
<protein>
    <recommendedName>
        <fullName evidence="7">Peptidase T</fullName>
        <ecNumber evidence="7">3.4.11.4</ecNumber>
    </recommendedName>
    <alternativeName>
        <fullName evidence="7">Aminotripeptidase</fullName>
        <shortName evidence="7">Tripeptidase</shortName>
    </alternativeName>
    <alternativeName>
        <fullName evidence="7">Tripeptide aminopeptidase</fullName>
    </alternativeName>
</protein>
<organism evidence="9 10">
    <name type="scientific">Dokdonia ponticola</name>
    <dbReference type="NCBI Taxonomy" id="2041041"/>
    <lineage>
        <taxon>Bacteria</taxon>
        <taxon>Pseudomonadati</taxon>
        <taxon>Bacteroidota</taxon>
        <taxon>Flavobacteriia</taxon>
        <taxon>Flavobacteriales</taxon>
        <taxon>Flavobacteriaceae</taxon>
        <taxon>Dokdonia</taxon>
    </lineage>
</organism>
<evidence type="ECO:0000256" key="2">
    <source>
        <dbReference type="ARBA" id="ARBA00022670"/>
    </source>
</evidence>
<evidence type="ECO:0000313" key="10">
    <source>
        <dbReference type="Proteomes" id="UP001596043"/>
    </source>
</evidence>
<dbReference type="InterPro" id="IPR002933">
    <property type="entry name" value="Peptidase_M20"/>
</dbReference>
<sequence length="413" mass="46346">MIDKQRLIDRFISYVTIDTESDPNSDTTPSSEKQWDLARKLADELEAMGMTDVTIDENAYIMATLPSNVSHHVPTIGFISHFDTTPDFTGKDVKPQIIENYDGGDIVLNEAQNIVLSPTYFDDLLQYKGQTIITTDGTTLLGADDKAGITEIMEAMQYLLAHPEIKHGPIRVGFTPDEEIGRGAHKFDVEKFAADWAYTMDGSQIGELEYENFNAAGAVVTIEGKIVHPGYAKGKMVNSMYIATDYINALPRLETPEHTENREGFFHLYSIEGGVDSTKLEYIIRDHDKDHFEARKEMMVKLANELNTQLGKELITIVIKDQYYNMREKVVPVMHIVDIAEEAMKALDIQPLIKPIRGGTDGSQLSYMGLPCPNIFAGGHNFHGRYEYVPVESMMRAVEVIVKITEITAQRAQ</sequence>
<keyword evidence="7" id="KW-0963">Cytoplasm</keyword>
<feature type="binding site" evidence="7">
    <location>
        <position position="81"/>
    </location>
    <ligand>
        <name>Zn(2+)</name>
        <dbReference type="ChEBI" id="CHEBI:29105"/>
        <label>1</label>
    </ligand>
</feature>
<evidence type="ECO:0000256" key="5">
    <source>
        <dbReference type="ARBA" id="ARBA00022833"/>
    </source>
</evidence>
<evidence type="ECO:0000256" key="7">
    <source>
        <dbReference type="HAMAP-Rule" id="MF_00550"/>
    </source>
</evidence>
<feature type="active site" evidence="7">
    <location>
        <position position="83"/>
    </location>
</feature>
<feature type="binding site" evidence="7">
    <location>
        <position position="383"/>
    </location>
    <ligand>
        <name>Zn(2+)</name>
        <dbReference type="ChEBI" id="CHEBI:29105"/>
        <label>2</label>
    </ligand>
</feature>
<dbReference type="Pfam" id="PF01546">
    <property type="entry name" value="Peptidase_M20"/>
    <property type="match status" value="1"/>
</dbReference>
<comment type="subcellular location">
    <subcellularLocation>
        <location evidence="7">Cytoplasm</location>
    </subcellularLocation>
</comment>
<dbReference type="InterPro" id="IPR010161">
    <property type="entry name" value="Peptidase_M20B"/>
</dbReference>
<dbReference type="SUPFAM" id="SSF53187">
    <property type="entry name" value="Zn-dependent exopeptidases"/>
    <property type="match status" value="1"/>
</dbReference>
<keyword evidence="10" id="KW-1185">Reference proteome</keyword>
<dbReference type="PIRSF" id="PIRSF037215">
    <property type="entry name" value="Peptidase_M20B"/>
    <property type="match status" value="1"/>
</dbReference>
<dbReference type="InterPro" id="IPR001261">
    <property type="entry name" value="ArgE/DapE_CS"/>
</dbReference>
<feature type="binding site" evidence="7">
    <location>
        <position position="144"/>
    </location>
    <ligand>
        <name>Zn(2+)</name>
        <dbReference type="ChEBI" id="CHEBI:29105"/>
        <label>2</label>
    </ligand>
</feature>
<comment type="catalytic activity">
    <reaction evidence="7">
        <text>Release of the N-terminal residue from a tripeptide.</text>
        <dbReference type="EC" id="3.4.11.4"/>
    </reaction>
</comment>
<dbReference type="NCBIfam" id="NF009920">
    <property type="entry name" value="PRK13381.1"/>
    <property type="match status" value="1"/>
</dbReference>
<feature type="binding site" evidence="7">
    <location>
        <position position="144"/>
    </location>
    <ligand>
        <name>Zn(2+)</name>
        <dbReference type="ChEBI" id="CHEBI:29105"/>
        <label>1</label>
    </ligand>
</feature>
<dbReference type="Proteomes" id="UP001596043">
    <property type="component" value="Unassembled WGS sequence"/>
</dbReference>
<dbReference type="Gene3D" id="3.40.630.10">
    <property type="entry name" value="Zn peptidases"/>
    <property type="match status" value="1"/>
</dbReference>
<comment type="function">
    <text evidence="7">Cleaves the N-terminal amino acid of tripeptides.</text>
</comment>
<comment type="cofactor">
    <cofactor evidence="7">
        <name>Zn(2+)</name>
        <dbReference type="ChEBI" id="CHEBI:29105"/>
    </cofactor>
    <text evidence="7">Binds 2 Zn(2+) ions per subunit.</text>
</comment>
<evidence type="ECO:0000259" key="8">
    <source>
        <dbReference type="Pfam" id="PF07687"/>
    </source>
</evidence>
<dbReference type="EC" id="3.4.11.4" evidence="7"/>
<dbReference type="GO" id="GO:0045148">
    <property type="term" value="F:tripeptide aminopeptidase activity"/>
    <property type="evidence" value="ECO:0007669"/>
    <property type="project" value="UniProtKB-EC"/>
</dbReference>
<dbReference type="PROSITE" id="PS00759">
    <property type="entry name" value="ARGE_DAPE_CPG2_2"/>
    <property type="match status" value="1"/>
</dbReference>
<keyword evidence="7 9" id="KW-0031">Aminopeptidase</keyword>
<evidence type="ECO:0000256" key="6">
    <source>
        <dbReference type="ARBA" id="ARBA00023049"/>
    </source>
</evidence>
<dbReference type="EMBL" id="JBHSFV010000011">
    <property type="protein sequence ID" value="MFC4635560.1"/>
    <property type="molecule type" value="Genomic_DNA"/>
</dbReference>
<keyword evidence="2 7" id="KW-0645">Protease</keyword>
<dbReference type="RefSeq" id="WP_379980904.1">
    <property type="nucleotide sequence ID" value="NZ_JBHSFV010000011.1"/>
</dbReference>